<dbReference type="EMBL" id="JABSTQ010010663">
    <property type="protein sequence ID" value="KAG0419075.1"/>
    <property type="molecule type" value="Genomic_DNA"/>
</dbReference>
<evidence type="ECO:0000313" key="2">
    <source>
        <dbReference type="Proteomes" id="UP000805193"/>
    </source>
</evidence>
<reference evidence="1 2" key="1">
    <citation type="journal article" date="2020" name="Cell">
        <title>Large-Scale Comparative Analyses of Tick Genomes Elucidate Their Genetic Diversity and Vector Capacities.</title>
        <authorList>
            <consortium name="Tick Genome and Microbiome Consortium (TIGMIC)"/>
            <person name="Jia N."/>
            <person name="Wang J."/>
            <person name="Shi W."/>
            <person name="Du L."/>
            <person name="Sun Y."/>
            <person name="Zhan W."/>
            <person name="Jiang J.F."/>
            <person name="Wang Q."/>
            <person name="Zhang B."/>
            <person name="Ji P."/>
            <person name="Bell-Sakyi L."/>
            <person name="Cui X.M."/>
            <person name="Yuan T.T."/>
            <person name="Jiang B.G."/>
            <person name="Yang W.F."/>
            <person name="Lam T.T."/>
            <person name="Chang Q.C."/>
            <person name="Ding S.J."/>
            <person name="Wang X.J."/>
            <person name="Zhu J.G."/>
            <person name="Ruan X.D."/>
            <person name="Zhao L."/>
            <person name="Wei J.T."/>
            <person name="Ye R.Z."/>
            <person name="Que T.C."/>
            <person name="Du C.H."/>
            <person name="Zhou Y.H."/>
            <person name="Cheng J.X."/>
            <person name="Dai P.F."/>
            <person name="Guo W.B."/>
            <person name="Han X.H."/>
            <person name="Huang E.J."/>
            <person name="Li L.F."/>
            <person name="Wei W."/>
            <person name="Gao Y.C."/>
            <person name="Liu J.Z."/>
            <person name="Shao H.Z."/>
            <person name="Wang X."/>
            <person name="Wang C.C."/>
            <person name="Yang T.C."/>
            <person name="Huo Q.B."/>
            <person name="Li W."/>
            <person name="Chen H.Y."/>
            <person name="Chen S.E."/>
            <person name="Zhou L.G."/>
            <person name="Ni X.B."/>
            <person name="Tian J.H."/>
            <person name="Sheng Y."/>
            <person name="Liu T."/>
            <person name="Pan Y.S."/>
            <person name="Xia L.Y."/>
            <person name="Li J."/>
            <person name="Zhao F."/>
            <person name="Cao W.C."/>
        </authorList>
    </citation>
    <scope>NUCLEOTIDE SEQUENCE [LARGE SCALE GENOMIC DNA]</scope>
    <source>
        <strain evidence="1">Iper-2018</strain>
    </source>
</reference>
<comment type="caution">
    <text evidence="1">The sequence shown here is derived from an EMBL/GenBank/DDBJ whole genome shotgun (WGS) entry which is preliminary data.</text>
</comment>
<dbReference type="Proteomes" id="UP000805193">
    <property type="component" value="Unassembled WGS sequence"/>
</dbReference>
<evidence type="ECO:0000313" key="1">
    <source>
        <dbReference type="EMBL" id="KAG0419075.1"/>
    </source>
</evidence>
<accession>A0AC60PGT0</accession>
<name>A0AC60PGT0_IXOPE</name>
<proteinExistence type="predicted"/>
<protein>
    <submittedName>
        <fullName evidence="1">Uncharacterized protein</fullName>
    </submittedName>
</protein>
<gene>
    <name evidence="1" type="ORF">HPB47_004367</name>
</gene>
<sequence length="323" mass="36021">MHPEHHPDRRKARSAALHKRDGQLEGVMYTDAAEYPHQKAMTMVATDGHGVPLSGGSIPTTNSETAEEVAIAIALLVPNTQTIISDSKRAILNFARGRISEATLRVLTRTSKIINDMVSLIWAPAHTSLPGNEAAPRRTLPAGHKSLTKSQEWTWRRLQTNTYPNPALYSHWFPDIHSELESGRPEGLQLGRGSSHGLGFATLPLFCFIVEEDMGCALNNTWPSLHFCPPPPHVRLRPLFRTALYSASTIGRSSIKSELSTTLLEGQRASEYGRCPYCWQRHSDCCYTREEGMPARNVSLLGQGQDSHRRGKRVRKEEKRGWG</sequence>
<organism evidence="1 2">
    <name type="scientific">Ixodes persulcatus</name>
    <name type="common">Taiga tick</name>
    <dbReference type="NCBI Taxonomy" id="34615"/>
    <lineage>
        <taxon>Eukaryota</taxon>
        <taxon>Metazoa</taxon>
        <taxon>Ecdysozoa</taxon>
        <taxon>Arthropoda</taxon>
        <taxon>Chelicerata</taxon>
        <taxon>Arachnida</taxon>
        <taxon>Acari</taxon>
        <taxon>Parasitiformes</taxon>
        <taxon>Ixodida</taxon>
        <taxon>Ixodoidea</taxon>
        <taxon>Ixodidae</taxon>
        <taxon>Ixodinae</taxon>
        <taxon>Ixodes</taxon>
    </lineage>
</organism>
<keyword evidence="2" id="KW-1185">Reference proteome</keyword>